<organism evidence="6 7">
    <name type="scientific">Pseudo-nitzschia multistriata</name>
    <dbReference type="NCBI Taxonomy" id="183589"/>
    <lineage>
        <taxon>Eukaryota</taxon>
        <taxon>Sar</taxon>
        <taxon>Stramenopiles</taxon>
        <taxon>Ochrophyta</taxon>
        <taxon>Bacillariophyta</taxon>
        <taxon>Bacillariophyceae</taxon>
        <taxon>Bacillariophycidae</taxon>
        <taxon>Bacillariales</taxon>
        <taxon>Bacillariaceae</taxon>
        <taxon>Pseudo-nitzschia</taxon>
    </lineage>
</organism>
<dbReference type="SUPFAM" id="SSF53756">
    <property type="entry name" value="UDP-Glycosyltransferase/glycogen phosphorylase"/>
    <property type="match status" value="1"/>
</dbReference>
<evidence type="ECO:0000259" key="5">
    <source>
        <dbReference type="PROSITE" id="PS01186"/>
    </source>
</evidence>
<feature type="transmembrane region" description="Helical" evidence="4">
    <location>
        <begin position="2611"/>
        <end position="2628"/>
    </location>
</feature>
<feature type="domain" description="EGF-like" evidence="5">
    <location>
        <begin position="1045"/>
        <end position="1056"/>
    </location>
</feature>
<accession>A0A448ZRT5</accession>
<feature type="region of interest" description="Disordered" evidence="3">
    <location>
        <begin position="1215"/>
        <end position="1242"/>
    </location>
</feature>
<dbReference type="Pfam" id="PF08323">
    <property type="entry name" value="Glyco_transf_5"/>
    <property type="match status" value="1"/>
</dbReference>
<dbReference type="InterPro" id="IPR014756">
    <property type="entry name" value="Ig_E-set"/>
</dbReference>
<proteinExistence type="predicted"/>
<feature type="transmembrane region" description="Helical" evidence="4">
    <location>
        <begin position="2579"/>
        <end position="2599"/>
    </location>
</feature>
<feature type="transmembrane region" description="Helical" evidence="4">
    <location>
        <begin position="2890"/>
        <end position="2912"/>
    </location>
</feature>
<feature type="transmembrane region" description="Helical" evidence="4">
    <location>
        <begin position="2634"/>
        <end position="2658"/>
    </location>
</feature>
<dbReference type="SUPFAM" id="SSF57196">
    <property type="entry name" value="EGF/Laminin"/>
    <property type="match status" value="1"/>
</dbReference>
<evidence type="ECO:0000256" key="2">
    <source>
        <dbReference type="ARBA" id="ARBA00022679"/>
    </source>
</evidence>
<keyword evidence="4" id="KW-0472">Membrane</keyword>
<dbReference type="InterPro" id="IPR008928">
    <property type="entry name" value="6-hairpin_glycosidase_sf"/>
</dbReference>
<dbReference type="Pfam" id="PF02806">
    <property type="entry name" value="Alpha-amylase_C"/>
    <property type="match status" value="1"/>
</dbReference>
<dbReference type="InterPro" id="IPR013783">
    <property type="entry name" value="Ig-like_fold"/>
</dbReference>
<dbReference type="Gene3D" id="3.20.20.80">
    <property type="entry name" value="Glycosidases"/>
    <property type="match status" value="2"/>
</dbReference>
<dbReference type="InterPro" id="IPR036259">
    <property type="entry name" value="MFS_trans_sf"/>
</dbReference>
<feature type="transmembrane region" description="Helical" evidence="4">
    <location>
        <begin position="2545"/>
        <end position="2567"/>
    </location>
</feature>
<keyword evidence="1" id="KW-0328">Glycosyltransferase</keyword>
<sequence length="3033" mass="339329">MHVATFSPDGTFDGCISRLSYLVELGITTVQLMPVNVDYDSSWGYSTAHIFAIRSELGGYDGLRRFIEAAHGEGLEVYMDVVYNHASARTLLYDRQNQCEANGNKSIDRSLPSTYCPSNNFKEKVPCMFGDYFYNNGDQTTPWGPRFNYSSKQVVSYLMSNVKYWVEELGVDGLRFDATVCIRKSRGSNSECWQPDAIPNEYGANFLRESTEYLSKMNRFSIAEDLQNDPLITSKSSGDGLGFDAQWGNGLFYSFRETMRSKDRKSVMEVVKTIENRCDPNNGEWISYTETHDIASSQADGHARTARVLEDLVVNESLLQRALILPIALSLISCGTPMIFQGQELGEKLPFDYAKPPPHDWEGFGKDWPGLNYEVALETPVCDPKSEMSEKKKVYESTKALLKIFSREYFFVKAGQDKFPTSAALDFELEDSLGGKLTGVLNFEEATLNATIFSVPTPGFWKVVFDSTSADSGHGKTYYETKTISDLHYIESLVIPPLATILLQPVDGDLKPDSSPQCRPSFLQSIKLSNLKFFNQTYWENHVSLDLYPFWNSSDALGGDEYGNFPTYRCDDGGAYDKKMNQCKEIETAPMWITDYTDYDIAVQHSRQIFFYSVGYHLTGNSKMLRHAKAGVDVFFRKFVDGDRGAICTYVSKVERLCLPNENERTSMEHANALIGLAMFYYVTRDEAVGNFIFKSVDYTFSQWYREDWYMMGMANKTSAKPSVPVLEGEPLEVRKDMLAQLDQLNAYLMILRGLSMDSAQWNKRMLDLALALKDSFWDEHFNIMWGNANYKVLNSVHSDFGHSQKSLWFIMMTAEHLNDKELFKWAYTRAMRMIPLAWLPRRLFHNVTTGDVGTWAFDRTESGVSNSGHVWWVYAELSQTAAFMSVSNPSIASAVTSKAYSAYMDLFLDPDSPDKGVFHWIDYLTHEPQFAKGHVWKNGFHEAEHALIASISSAALQNQELRLYYAPRKASLIKNDVDYNEFYPGFFKGTISRNVTSDNDSEMLANHTKVAIDWADIRSTDSHADPSCLGVSCSGNGICFEGECLCLHGWTGKKCNVNPCEDHLTITTSDKNCDTCTVTFKLNPSTIAPHPISKVMLAGSFSNWSAIEMELEQHDDSSDTLYSKLYPEDSFYHGFSNSRLYSVDIDIPNGQNHTYKFVLDDSTWTYDKCNPDAVLDGLTTADGIDSMDLNSMLHVSCPPSGRTCELAKQLRDEFNSNPTQEGGEGDAEADSDSEADEQKGGDAELNSGAIVQLFEWNFESVARECKRLGEEGWTAVQLSPINAHMNLGPKVVENYDSGDSLMPPLYPWWERYQQASFNVMSRSGSEAELKAATEVCTHYGVQVWVEVTLNSVNAAPCCDLPQSSGLPTCDNFFIDDSKSCAAERVFPTAGFDAGDLHSPPCGIGNIGTWGSPDVTHNCDMTGLPDLNTSSDHVQRTLAKYLDHLLELGVSGFRLLAVGHIDSKEVEQILARSQNQIRRHVFEKTGARSMLPTLIVDLWPSWLVRFPHLQPAFYPDSMTPFTYNQLSSNTYNTDLAWSFAVGDTFYNKDESPTLTNLTELSITTRFSHSMYKQRTDRIPLDALILQLTNHFLTFYGVENCTSSKGTADINGKFHDNVCPNVLTSTWDEHLLALGSIWMMTLPVGYTRIYSGYDWQRSYITNEHGRPFDTLFSSGPPRTYDGGTQSVLCDAANKPRHDLSPAFVEDGSRWMCEHRNVGIAAMPKWRKEVARAGAYQLKLNEWIGSGTANDLFVSISRSVRQGPNRPLKGGWAAINAHDKDTVKKQFATRLPAGTYRNGARGNGGETLVVDSRGILEATLSPLESIIIHTGDMTAPKGGNIPATVIVFIIFLWMLLPVVASVWILTKFSKESDIVLKDDASCAIPENGEKISLLNANFDCKDEETMIVNDMNKTRAMICTLEHIVPETALSRKINQKVGGLGKVMEVVAKFHPGELIMVTPMMGGVSYPVMREADPVYCEVEGNIEEVRIFHFRWPGKDHKVESIFCKHDGLFGKRMDKDKELYPDDSADVDYFLHFFTLWNLTVAQLAMRHRNSIDVLHLCDYHTSFAPTYIKRDGVKIPTLCTLHNASYQGNIMNHLSPSLLGRISKISGIPEEVIFRDFTHDSQFNMLSGLISHFQKEQNGRGFCAVSKRYAKEVPIQLDNFRAGMLKVRSLPNPELMVNRPSSLEGKTSFEEIRVIKKYKKQELQKVLNLEVNPNAIVGAFVGRMVYQKGVDAIADAATELLLRHGNLQLVVVGPPGDIFGEYAATRLINLARNPLFKRRIFVVPKFYKFTADHRLGCDFALMPSRSEPFGFVDIEFAHCGCPVIGSLVGGLGKTPGWYFKLWEGGDFNHIKMQLSRTVSKAVEEGQEKMLEIGIEGICTSFPLMNWQFKLYELYKEVEESTKCNPRADGGNDDTLWTFPFEEDNLYLVNGVDDKKVTNDMGDCKDAESLEQDTTRIRNSDSSGVHVGVPNGDEDEPQHEVKSNFKIEQNLNHKLLTGKTASVKSVFKSTVWKPGDSVKNAEQSKTYFQQLLKAKVIGRTIETWIVCLLSILMPSHSTLIYAKAIVWASAYGWGDNFIGGLYAIHTVSFAIGCLIWIQIMQRLPIGKCVCFSAFAHVVYLFYFAPISSYGTALTISFVTGLISSASGPVFTAAMFFDEWDGSLRSKVRNYGWLEGSRTCFSGIVQGFIIYNFLFMGPSNDDDDYDDDAGFAFSATLLIIYGCVASLTVLGASILYLGMKREMNTMILPRVPLSGIQSFQAFPLLSLSHIIDGLISYPTLFVVSWLLLDGYSAEETGLWIQVSSVVQGTAIYCFAAVFNRYMEGRKCIGVIATFLINPVVLQALIMLSAPNFSANSVLVLLGLTSFLIKLKAGLLSILKLHVLPSRWKVVTFSAYELFFSNIGAALSPFLIRSMSNAMSLSLNTVGPGASAEAAALAIFYSVLPFVAVSTALQLFANRYTFKDMPEVYTKPFNYKKNGGEIDLGSSRHSLSSSIHSLCQSSEMHMQSSSTMNKMRKAPDRSHHNTRSLHLTG</sequence>
<dbReference type="Pfam" id="PF00128">
    <property type="entry name" value="Alpha-amylase"/>
    <property type="match status" value="1"/>
</dbReference>
<dbReference type="InterPro" id="IPR058655">
    <property type="entry name" value="Mok11-14/Ags1-like"/>
</dbReference>
<dbReference type="Gene3D" id="1.50.10.10">
    <property type="match status" value="1"/>
</dbReference>
<dbReference type="CDD" id="cd06174">
    <property type="entry name" value="MFS"/>
    <property type="match status" value="1"/>
</dbReference>
<dbReference type="SUPFAM" id="SSF81296">
    <property type="entry name" value="E set domains"/>
    <property type="match status" value="1"/>
</dbReference>
<keyword evidence="7" id="KW-1185">Reference proteome</keyword>
<dbReference type="InterPro" id="IPR013534">
    <property type="entry name" value="Starch_synth_cat_dom"/>
</dbReference>
<dbReference type="Proteomes" id="UP000291116">
    <property type="component" value="Unassembled WGS sequence"/>
</dbReference>
<dbReference type="SUPFAM" id="SSF103473">
    <property type="entry name" value="MFS general substrate transporter"/>
    <property type="match status" value="1"/>
</dbReference>
<gene>
    <name evidence="6" type="ORF">PSNMU_V1.4_AUG-EV-PASAV3_0118930</name>
</gene>
<feature type="transmembrane region" description="Helical" evidence="4">
    <location>
        <begin position="2932"/>
        <end position="2956"/>
    </location>
</feature>
<dbReference type="Pfam" id="PF00534">
    <property type="entry name" value="Glycos_transf_1"/>
    <property type="match status" value="1"/>
</dbReference>
<dbReference type="InterPro" id="IPR017853">
    <property type="entry name" value="GH"/>
</dbReference>
<dbReference type="GO" id="GO:0047657">
    <property type="term" value="F:alpha-1,3-glucan synthase activity"/>
    <property type="evidence" value="ECO:0007669"/>
    <property type="project" value="UniProtKB-EC"/>
</dbReference>
<feature type="transmembrane region" description="Helical" evidence="4">
    <location>
        <begin position="2831"/>
        <end position="2851"/>
    </location>
</feature>
<evidence type="ECO:0000313" key="6">
    <source>
        <dbReference type="EMBL" id="VEU44759.1"/>
    </source>
</evidence>
<feature type="transmembrane region" description="Helical" evidence="4">
    <location>
        <begin position="2710"/>
        <end position="2739"/>
    </location>
</feature>
<dbReference type="InterPro" id="IPR006047">
    <property type="entry name" value="GH13_cat_dom"/>
</dbReference>
<feature type="compositionally biased region" description="Acidic residues" evidence="3">
    <location>
        <begin position="1224"/>
        <end position="1236"/>
    </location>
</feature>
<dbReference type="InterPro" id="IPR031319">
    <property type="entry name" value="A-amylase_C"/>
</dbReference>
<reference evidence="6 7" key="1">
    <citation type="submission" date="2019-01" db="EMBL/GenBank/DDBJ databases">
        <authorList>
            <person name="Ferrante I. M."/>
        </authorList>
    </citation>
    <scope>NUCLEOTIDE SEQUENCE [LARGE SCALE GENOMIC DNA]</scope>
    <source>
        <strain evidence="6 7">B856</strain>
    </source>
</reference>
<dbReference type="InterPro" id="IPR006048">
    <property type="entry name" value="A-amylase/branching_C"/>
</dbReference>
<dbReference type="InterPro" id="IPR000742">
    <property type="entry name" value="EGF"/>
</dbReference>
<feature type="transmembrane region" description="Helical" evidence="4">
    <location>
        <begin position="2799"/>
        <end position="2819"/>
    </location>
</feature>
<dbReference type="CDD" id="cd02859">
    <property type="entry name" value="E_set_AMPKbeta_like_N"/>
    <property type="match status" value="1"/>
</dbReference>
<feature type="region of interest" description="Disordered" evidence="3">
    <location>
        <begin position="2461"/>
        <end position="2480"/>
    </location>
</feature>
<evidence type="ECO:0000256" key="1">
    <source>
        <dbReference type="ARBA" id="ARBA00022676"/>
    </source>
</evidence>
<name>A0A448ZRT5_9STRA</name>
<dbReference type="SUPFAM" id="SSF48208">
    <property type="entry name" value="Six-hairpin glycosidases"/>
    <property type="match status" value="1"/>
</dbReference>
<dbReference type="SMART" id="SM00632">
    <property type="entry name" value="Aamy_C"/>
    <property type="match status" value="1"/>
</dbReference>
<feature type="transmembrane region" description="Helical" evidence="4">
    <location>
        <begin position="2760"/>
        <end position="2787"/>
    </location>
</feature>
<evidence type="ECO:0000256" key="3">
    <source>
        <dbReference type="SAM" id="MobiDB-lite"/>
    </source>
</evidence>
<dbReference type="InterPro" id="IPR001296">
    <property type="entry name" value="Glyco_trans_1"/>
</dbReference>
<dbReference type="InterPro" id="IPR012341">
    <property type="entry name" value="6hp_glycosidase-like_sf"/>
</dbReference>
<dbReference type="PANTHER" id="PTHR47182:SF5">
    <property type="entry name" value="CELL WALL ALPHA-1,3-GLUCAN SYNTHASE MOK12"/>
    <property type="match status" value="1"/>
</dbReference>
<evidence type="ECO:0000256" key="4">
    <source>
        <dbReference type="SAM" id="Phobius"/>
    </source>
</evidence>
<dbReference type="PROSITE" id="PS01186">
    <property type="entry name" value="EGF_2"/>
    <property type="match status" value="1"/>
</dbReference>
<feature type="region of interest" description="Disordered" evidence="3">
    <location>
        <begin position="3006"/>
        <end position="3033"/>
    </location>
</feature>
<dbReference type="PANTHER" id="PTHR47182">
    <property type="entry name" value="CELL WALL ALPHA-1,3-GLUCAN SYNTHASE AGS1-RELATED"/>
    <property type="match status" value="1"/>
</dbReference>
<keyword evidence="4" id="KW-1133">Transmembrane helix</keyword>
<dbReference type="OrthoDB" id="550577at2759"/>
<dbReference type="GO" id="GO:0043169">
    <property type="term" value="F:cation binding"/>
    <property type="evidence" value="ECO:0007669"/>
    <property type="project" value="InterPro"/>
</dbReference>
<dbReference type="Gene3D" id="3.40.50.2000">
    <property type="entry name" value="Glycogen Phosphorylase B"/>
    <property type="match status" value="2"/>
</dbReference>
<feature type="transmembrane region" description="Helical" evidence="4">
    <location>
        <begin position="1841"/>
        <end position="1863"/>
    </location>
</feature>
<dbReference type="SUPFAM" id="SSF51445">
    <property type="entry name" value="(Trans)glycosidases"/>
    <property type="match status" value="2"/>
</dbReference>
<keyword evidence="4" id="KW-0812">Transmembrane</keyword>
<dbReference type="GO" id="GO:0005975">
    <property type="term" value="P:carbohydrate metabolic process"/>
    <property type="evidence" value="ECO:0007669"/>
    <property type="project" value="InterPro"/>
</dbReference>
<feature type="transmembrane region" description="Helical" evidence="4">
    <location>
        <begin position="2679"/>
        <end position="2698"/>
    </location>
</feature>
<keyword evidence="2" id="KW-0808">Transferase</keyword>
<dbReference type="SMART" id="SM00642">
    <property type="entry name" value="Aamy"/>
    <property type="match status" value="2"/>
</dbReference>
<dbReference type="Pfam" id="PF23106">
    <property type="entry name" value="EGF_Teneurin"/>
    <property type="match status" value="1"/>
</dbReference>
<dbReference type="EMBL" id="CAACVS010000663">
    <property type="protein sequence ID" value="VEU44759.1"/>
    <property type="molecule type" value="Genomic_DNA"/>
</dbReference>
<dbReference type="Gene3D" id="2.60.40.10">
    <property type="entry name" value="Immunoglobulins"/>
    <property type="match status" value="1"/>
</dbReference>
<evidence type="ECO:0000313" key="7">
    <source>
        <dbReference type="Proteomes" id="UP000291116"/>
    </source>
</evidence>
<feature type="transmembrane region" description="Helical" evidence="4">
    <location>
        <begin position="2857"/>
        <end position="2878"/>
    </location>
</feature>
<protein>
    <recommendedName>
        <fullName evidence="5">EGF-like domain-containing protein</fullName>
    </recommendedName>
</protein>